<organism evidence="2 3">
    <name type="scientific">Albidovulum aquaemixtae</name>
    <dbReference type="NCBI Taxonomy" id="1542388"/>
    <lineage>
        <taxon>Bacteria</taxon>
        <taxon>Pseudomonadati</taxon>
        <taxon>Pseudomonadota</taxon>
        <taxon>Alphaproteobacteria</taxon>
        <taxon>Rhodobacterales</taxon>
        <taxon>Paracoccaceae</taxon>
        <taxon>Albidovulum</taxon>
    </lineage>
</organism>
<accession>A0A2R8B6W7</accession>
<dbReference type="InterPro" id="IPR051916">
    <property type="entry name" value="GPI-anchor_lipid_remodeler"/>
</dbReference>
<protein>
    <recommendedName>
        <fullName evidence="1">Endonuclease/exonuclease/phosphatase domain-containing protein</fullName>
    </recommendedName>
</protein>
<dbReference type="Pfam" id="PF03372">
    <property type="entry name" value="Exo_endo_phos"/>
    <property type="match status" value="1"/>
</dbReference>
<dbReference type="AlphaFoldDB" id="A0A2R8B6W7"/>
<dbReference type="Proteomes" id="UP000244924">
    <property type="component" value="Unassembled WGS sequence"/>
</dbReference>
<dbReference type="OrthoDB" id="9813425at2"/>
<evidence type="ECO:0000313" key="2">
    <source>
        <dbReference type="EMBL" id="SPH18359.1"/>
    </source>
</evidence>
<dbReference type="PANTHER" id="PTHR14859">
    <property type="entry name" value="CALCOFLUOR WHITE HYPERSENSITIVE PROTEIN PRECURSOR"/>
    <property type="match status" value="1"/>
</dbReference>
<gene>
    <name evidence="2" type="ORF">DEA8626_01896</name>
</gene>
<evidence type="ECO:0000313" key="3">
    <source>
        <dbReference type="Proteomes" id="UP000244924"/>
    </source>
</evidence>
<dbReference type="GO" id="GO:0016020">
    <property type="term" value="C:membrane"/>
    <property type="evidence" value="ECO:0007669"/>
    <property type="project" value="GOC"/>
</dbReference>
<feature type="domain" description="Endonuclease/exonuclease/phosphatase" evidence="1">
    <location>
        <begin position="6"/>
        <end position="220"/>
    </location>
</feature>
<dbReference type="GO" id="GO:0006506">
    <property type="term" value="P:GPI anchor biosynthetic process"/>
    <property type="evidence" value="ECO:0007669"/>
    <property type="project" value="TreeGrafter"/>
</dbReference>
<dbReference type="RefSeq" id="WP_108852691.1">
    <property type="nucleotide sequence ID" value="NZ_OMOQ01000001.1"/>
</dbReference>
<reference evidence="2 3" key="1">
    <citation type="submission" date="2018-03" db="EMBL/GenBank/DDBJ databases">
        <authorList>
            <person name="Keele B.F."/>
        </authorList>
    </citation>
    <scope>NUCLEOTIDE SEQUENCE [LARGE SCALE GENOMIC DNA]</scope>
    <source>
        <strain evidence="2 3">CECT 8626</strain>
    </source>
</reference>
<dbReference type="Gene3D" id="3.60.10.10">
    <property type="entry name" value="Endonuclease/exonuclease/phosphatase"/>
    <property type="match status" value="1"/>
</dbReference>
<name>A0A2R8B6W7_9RHOB</name>
<keyword evidence="3" id="KW-1185">Reference proteome</keyword>
<dbReference type="InterPro" id="IPR036691">
    <property type="entry name" value="Endo/exonu/phosph_ase_sf"/>
</dbReference>
<dbReference type="SUPFAM" id="SSF56219">
    <property type="entry name" value="DNase I-like"/>
    <property type="match status" value="1"/>
</dbReference>
<proteinExistence type="predicted"/>
<dbReference type="InterPro" id="IPR005135">
    <property type="entry name" value="Endo/exonuclease/phosphatase"/>
</dbReference>
<dbReference type="PANTHER" id="PTHR14859:SF15">
    <property type="entry name" value="ENDONUCLEASE_EXONUCLEASE_PHOSPHATASE DOMAIN-CONTAINING PROTEIN"/>
    <property type="match status" value="1"/>
</dbReference>
<sequence>MKLRLASYNVHKCLGLDRRRQPRRIVNVLNALRADIVALQEVDHRLAPRPAALPHGLLEKETDFGLLPFAPDGPSLGWHGQTILVRNGLDVTQIRRIILPGLEPRGAILAELDIDGIRVRVVGVHLGLIRRFRRMQLAAIRAALSRRGAMPTAILGDFNDWSAAGGAEMLGQGYRLHTPGRSFPSPQPIGALDRVAVSEGMHLRDAGVFDGPPARIASDHLPIWADIEITGSVPDD</sequence>
<dbReference type="EMBL" id="OMOQ01000001">
    <property type="protein sequence ID" value="SPH18359.1"/>
    <property type="molecule type" value="Genomic_DNA"/>
</dbReference>
<dbReference type="GO" id="GO:0003824">
    <property type="term" value="F:catalytic activity"/>
    <property type="evidence" value="ECO:0007669"/>
    <property type="project" value="InterPro"/>
</dbReference>
<evidence type="ECO:0000259" key="1">
    <source>
        <dbReference type="Pfam" id="PF03372"/>
    </source>
</evidence>